<evidence type="ECO:0000256" key="3">
    <source>
        <dbReference type="SAM" id="MobiDB-lite"/>
    </source>
</evidence>
<evidence type="ECO:0000313" key="6">
    <source>
        <dbReference type="Proteomes" id="UP001153620"/>
    </source>
</evidence>
<reference evidence="5" key="1">
    <citation type="submission" date="2022-01" db="EMBL/GenBank/DDBJ databases">
        <authorList>
            <person name="King R."/>
        </authorList>
    </citation>
    <scope>NUCLEOTIDE SEQUENCE</scope>
</reference>
<evidence type="ECO:0000259" key="4">
    <source>
        <dbReference type="Pfam" id="PF08698"/>
    </source>
</evidence>
<protein>
    <recommendedName>
        <fullName evidence="4">Fcf2 pre-rRNA processing C-terminal domain-containing protein</fullName>
    </recommendedName>
</protein>
<dbReference type="OrthoDB" id="427886at2759"/>
<feature type="compositionally biased region" description="Basic residues" evidence="3">
    <location>
        <begin position="242"/>
        <end position="255"/>
    </location>
</feature>
<dbReference type="Proteomes" id="UP001153620">
    <property type="component" value="Chromosome 2"/>
</dbReference>
<keyword evidence="6" id="KW-1185">Reference proteome</keyword>
<dbReference type="InterPro" id="IPR014810">
    <property type="entry name" value="Fcf2_C"/>
</dbReference>
<evidence type="ECO:0000313" key="5">
    <source>
        <dbReference type="EMBL" id="CAG9804603.1"/>
    </source>
</evidence>
<dbReference type="PANTHER" id="PTHR21686">
    <property type="entry name" value="DEOXYNUCLEOTIDYLTRANSFERASE TERMINAL-INTERACTING PROTEIN 2"/>
    <property type="match status" value="1"/>
</dbReference>
<evidence type="ECO:0000256" key="2">
    <source>
        <dbReference type="ARBA" id="ARBA00023242"/>
    </source>
</evidence>
<dbReference type="GO" id="GO:0003723">
    <property type="term" value="F:RNA binding"/>
    <property type="evidence" value="ECO:0007669"/>
    <property type="project" value="TreeGrafter"/>
</dbReference>
<dbReference type="AlphaFoldDB" id="A0A9N9RTB1"/>
<proteinExistence type="predicted"/>
<feature type="region of interest" description="Disordered" evidence="3">
    <location>
        <begin position="236"/>
        <end position="255"/>
    </location>
</feature>
<organism evidence="5 6">
    <name type="scientific">Chironomus riparius</name>
    <dbReference type="NCBI Taxonomy" id="315576"/>
    <lineage>
        <taxon>Eukaryota</taxon>
        <taxon>Metazoa</taxon>
        <taxon>Ecdysozoa</taxon>
        <taxon>Arthropoda</taxon>
        <taxon>Hexapoda</taxon>
        <taxon>Insecta</taxon>
        <taxon>Pterygota</taxon>
        <taxon>Neoptera</taxon>
        <taxon>Endopterygota</taxon>
        <taxon>Diptera</taxon>
        <taxon>Nematocera</taxon>
        <taxon>Chironomoidea</taxon>
        <taxon>Chironomidae</taxon>
        <taxon>Chironominae</taxon>
        <taxon>Chironomus</taxon>
    </lineage>
</organism>
<accession>A0A9N9RTB1</accession>
<reference evidence="5" key="2">
    <citation type="submission" date="2022-10" db="EMBL/GenBank/DDBJ databases">
        <authorList>
            <consortium name="ENA_rothamsted_submissions"/>
            <consortium name="culmorum"/>
            <person name="King R."/>
        </authorList>
    </citation>
    <scope>NUCLEOTIDE SEQUENCE</scope>
</reference>
<dbReference type="InterPro" id="IPR039883">
    <property type="entry name" value="Fcf2/DNTTIP2"/>
</dbReference>
<evidence type="ECO:0000256" key="1">
    <source>
        <dbReference type="ARBA" id="ARBA00004604"/>
    </source>
</evidence>
<feature type="domain" description="Fcf2 pre-rRNA processing C-terminal" evidence="4">
    <location>
        <begin position="139"/>
        <end position="231"/>
    </location>
</feature>
<dbReference type="GO" id="GO:0005730">
    <property type="term" value="C:nucleolus"/>
    <property type="evidence" value="ECO:0007669"/>
    <property type="project" value="UniProtKB-SubCell"/>
</dbReference>
<dbReference type="Pfam" id="PF08698">
    <property type="entry name" value="Fcf2"/>
    <property type="match status" value="1"/>
</dbReference>
<dbReference type="PANTHER" id="PTHR21686:SF12">
    <property type="entry name" value="DEOXYNUCLEOTIDYLTRANSFERASE TERMINAL-INTERACTING PROTEIN 2"/>
    <property type="match status" value="1"/>
</dbReference>
<gene>
    <name evidence="5" type="ORF">CHIRRI_LOCUS7486</name>
</gene>
<name>A0A9N9RTB1_9DIPT</name>
<dbReference type="EMBL" id="OU895878">
    <property type="protein sequence ID" value="CAG9804603.1"/>
    <property type="molecule type" value="Genomic_DNA"/>
</dbReference>
<comment type="subcellular location">
    <subcellularLocation>
        <location evidence="1">Nucleus</location>
        <location evidence="1">Nucleolus</location>
    </subcellularLocation>
</comment>
<dbReference type="GO" id="GO:0006396">
    <property type="term" value="P:RNA processing"/>
    <property type="evidence" value="ECO:0007669"/>
    <property type="project" value="TreeGrafter"/>
</dbReference>
<sequence length="255" mass="29914">MDTEDKLVFIDTEATKEVGTVENKELNDLIAYIKSSLFEIDPNEAEKEKKLSLPKGMSIKEALDKCPIQVEFFKKKSKDDSKREGKFKDKLINSLDDYLEDLRPKNYKFITDGIETKTDISTLGMSENQLKKLNRKEREKTKGAKWFNMKAPEMTEELKNDLSILQMRSALDPKHFYKRSEMKALPKYFEVGQVIDSPVEYHNSKDVRKRKRTLVDELMADAEFQKFNKKKYQEYAAEKQKQPHFKKPKKAKPVK</sequence>
<keyword evidence="2" id="KW-0539">Nucleus</keyword>